<dbReference type="InterPro" id="IPR011032">
    <property type="entry name" value="GroES-like_sf"/>
</dbReference>
<sequence length="256" mass="26783">MSSVQLSGAGVAAVAFANKGLASTPSTLRVCSSRRSFRSLVVRAATVVTPKWVNGSLSYSQYTSLKPLGDRVLVKLSAAEEKTVGGILLPSTAQTKPQGGEVVAVGAGRTIGDQKIEVGVPTGAQVVYSKYAGTEVEFNDAKHLILKEDDIIGILETDDVKDMKPLNDRVLIKVAEAEDKTPGGLILTETTKEKPSIGTVVAVGPGSLDEEGKRQPLSVPTNSTVLYSKYAGSEFKGADGTGYIVLRASDVMAVLS</sequence>
<dbReference type="SMART" id="SM00883">
    <property type="entry name" value="Cpn10"/>
    <property type="match status" value="2"/>
</dbReference>
<protein>
    <recommendedName>
        <fullName evidence="4">20 kDa chaperonin, chloroplastic</fullName>
    </recommendedName>
    <alternativeName>
        <fullName evidence="3">Chaperonin 10</fullName>
    </alternativeName>
    <alternativeName>
        <fullName evidence="5">Protein Cpn21</fullName>
    </alternativeName>
</protein>
<organism evidence="7 8">
    <name type="scientific">Eleusine coracana subsp. coracana</name>
    <dbReference type="NCBI Taxonomy" id="191504"/>
    <lineage>
        <taxon>Eukaryota</taxon>
        <taxon>Viridiplantae</taxon>
        <taxon>Streptophyta</taxon>
        <taxon>Embryophyta</taxon>
        <taxon>Tracheophyta</taxon>
        <taxon>Spermatophyta</taxon>
        <taxon>Magnoliopsida</taxon>
        <taxon>Liliopsida</taxon>
        <taxon>Poales</taxon>
        <taxon>Poaceae</taxon>
        <taxon>PACMAD clade</taxon>
        <taxon>Chloridoideae</taxon>
        <taxon>Cynodonteae</taxon>
        <taxon>Eleusininae</taxon>
        <taxon>Eleusine</taxon>
    </lineage>
</organism>
<dbReference type="EMBL" id="BQKI01000081">
    <property type="protein sequence ID" value="GJN29384.1"/>
    <property type="molecule type" value="Genomic_DNA"/>
</dbReference>
<dbReference type="GO" id="GO:0005739">
    <property type="term" value="C:mitochondrion"/>
    <property type="evidence" value="ECO:0007669"/>
    <property type="project" value="TreeGrafter"/>
</dbReference>
<evidence type="ECO:0000313" key="8">
    <source>
        <dbReference type="Proteomes" id="UP001054889"/>
    </source>
</evidence>
<evidence type="ECO:0000256" key="2">
    <source>
        <dbReference type="ARBA" id="ARBA00023186"/>
    </source>
</evidence>
<dbReference type="InterPro" id="IPR037124">
    <property type="entry name" value="Chaperonin_GroES_sf"/>
</dbReference>
<reference evidence="7" key="2">
    <citation type="submission" date="2021-12" db="EMBL/GenBank/DDBJ databases">
        <title>Resequencing data analysis of finger millet.</title>
        <authorList>
            <person name="Hatakeyama M."/>
            <person name="Aluri S."/>
            <person name="Balachadran M.T."/>
            <person name="Sivarajan S.R."/>
            <person name="Poveda L."/>
            <person name="Shimizu-Inatsugi R."/>
            <person name="Schlapbach R."/>
            <person name="Sreeman S.M."/>
            <person name="Shimizu K.K."/>
        </authorList>
    </citation>
    <scope>NUCLEOTIDE SEQUENCE</scope>
</reference>
<comment type="similarity">
    <text evidence="1 6">Belongs to the GroES chaperonin family.</text>
</comment>
<dbReference type="FunFam" id="2.30.33.40:FF:000001">
    <property type="entry name" value="10 kDa chaperonin"/>
    <property type="match status" value="1"/>
</dbReference>
<dbReference type="AlphaFoldDB" id="A0AAV5F136"/>
<dbReference type="PANTHER" id="PTHR10772:SF63">
    <property type="entry name" value="20 KDA CHAPERONIN, CHLOROPLASTIC"/>
    <property type="match status" value="1"/>
</dbReference>
<evidence type="ECO:0000256" key="5">
    <source>
        <dbReference type="ARBA" id="ARBA00079398"/>
    </source>
</evidence>
<comment type="caution">
    <text evidence="7">The sequence shown here is derived from an EMBL/GenBank/DDBJ whole genome shotgun (WGS) entry which is preliminary data.</text>
</comment>
<dbReference type="HAMAP" id="MF_00580">
    <property type="entry name" value="CH10"/>
    <property type="match status" value="2"/>
</dbReference>
<reference evidence="7" key="1">
    <citation type="journal article" date="2018" name="DNA Res.">
        <title>Multiple hybrid de novo genome assembly of finger millet, an orphan allotetraploid crop.</title>
        <authorList>
            <person name="Hatakeyama M."/>
            <person name="Aluri S."/>
            <person name="Balachadran M.T."/>
            <person name="Sivarajan S.R."/>
            <person name="Patrignani A."/>
            <person name="Gruter S."/>
            <person name="Poveda L."/>
            <person name="Shimizu-Inatsugi R."/>
            <person name="Baeten J."/>
            <person name="Francoijs K.J."/>
            <person name="Nataraja K.N."/>
            <person name="Reddy Y.A.N."/>
            <person name="Phadnis S."/>
            <person name="Ravikumar R.L."/>
            <person name="Schlapbach R."/>
            <person name="Sreeman S.M."/>
            <person name="Shimizu K.K."/>
        </authorList>
    </citation>
    <scope>NUCLEOTIDE SEQUENCE</scope>
</reference>
<evidence type="ECO:0000313" key="7">
    <source>
        <dbReference type="EMBL" id="GJN29384.1"/>
    </source>
</evidence>
<dbReference type="GO" id="GO:0005524">
    <property type="term" value="F:ATP binding"/>
    <property type="evidence" value="ECO:0007669"/>
    <property type="project" value="InterPro"/>
</dbReference>
<keyword evidence="8" id="KW-1185">Reference proteome</keyword>
<dbReference type="NCBIfam" id="NF001531">
    <property type="entry name" value="PRK00364.2-2"/>
    <property type="match status" value="2"/>
</dbReference>
<gene>
    <name evidence="7" type="primary">gb17608</name>
    <name evidence="7" type="ORF">PR202_gb17608</name>
</gene>
<dbReference type="FunFam" id="2.30.33.40:FF:000005">
    <property type="entry name" value="20 kDa chaperonin, chloroplastic"/>
    <property type="match status" value="1"/>
</dbReference>
<dbReference type="CDD" id="cd00320">
    <property type="entry name" value="cpn10"/>
    <property type="match status" value="2"/>
</dbReference>
<dbReference type="SUPFAM" id="SSF50129">
    <property type="entry name" value="GroES-like"/>
    <property type="match status" value="2"/>
</dbReference>
<dbReference type="GO" id="GO:0051082">
    <property type="term" value="F:unfolded protein binding"/>
    <property type="evidence" value="ECO:0007669"/>
    <property type="project" value="TreeGrafter"/>
</dbReference>
<dbReference type="PROSITE" id="PS00681">
    <property type="entry name" value="CHAPERONINS_CPN10"/>
    <property type="match status" value="2"/>
</dbReference>
<dbReference type="GO" id="GO:0009507">
    <property type="term" value="C:chloroplast"/>
    <property type="evidence" value="ECO:0007669"/>
    <property type="project" value="TreeGrafter"/>
</dbReference>
<dbReference type="InterPro" id="IPR020818">
    <property type="entry name" value="Chaperonin_GroES"/>
</dbReference>
<keyword evidence="2 6" id="KW-0143">Chaperone</keyword>
<accession>A0AAV5F136</accession>
<evidence type="ECO:0000256" key="3">
    <source>
        <dbReference type="ARBA" id="ARBA00031971"/>
    </source>
</evidence>
<evidence type="ECO:0000256" key="6">
    <source>
        <dbReference type="RuleBase" id="RU003479"/>
    </source>
</evidence>
<dbReference type="InterPro" id="IPR018369">
    <property type="entry name" value="Chaprnonin_Cpn10_CS"/>
</dbReference>
<evidence type="ECO:0000256" key="1">
    <source>
        <dbReference type="ARBA" id="ARBA00006975"/>
    </source>
</evidence>
<dbReference type="PRINTS" id="PR00297">
    <property type="entry name" value="CHAPERONIN10"/>
</dbReference>
<dbReference type="GO" id="GO:0051087">
    <property type="term" value="F:protein-folding chaperone binding"/>
    <property type="evidence" value="ECO:0007669"/>
    <property type="project" value="TreeGrafter"/>
</dbReference>
<dbReference type="PIRSF" id="PIRSF038157">
    <property type="entry name" value="Chaperonin_21_chloroplast"/>
    <property type="match status" value="1"/>
</dbReference>
<dbReference type="PANTHER" id="PTHR10772">
    <property type="entry name" value="10 KDA HEAT SHOCK PROTEIN"/>
    <property type="match status" value="1"/>
</dbReference>
<dbReference type="GO" id="GO:0044183">
    <property type="term" value="F:protein folding chaperone"/>
    <property type="evidence" value="ECO:0007669"/>
    <property type="project" value="InterPro"/>
</dbReference>
<dbReference type="Gene3D" id="2.30.33.40">
    <property type="entry name" value="GroES chaperonin"/>
    <property type="match status" value="2"/>
</dbReference>
<name>A0AAV5F136_ELECO</name>
<dbReference type="Proteomes" id="UP001054889">
    <property type="component" value="Unassembled WGS sequence"/>
</dbReference>
<dbReference type="GO" id="GO:0046914">
    <property type="term" value="F:transition metal ion binding"/>
    <property type="evidence" value="ECO:0007669"/>
    <property type="project" value="InterPro"/>
</dbReference>
<dbReference type="InterPro" id="IPR017416">
    <property type="entry name" value="Cpn20"/>
</dbReference>
<evidence type="ECO:0000256" key="4">
    <source>
        <dbReference type="ARBA" id="ARBA00073031"/>
    </source>
</evidence>
<proteinExistence type="inferred from homology"/>
<dbReference type="Pfam" id="PF00166">
    <property type="entry name" value="Cpn10"/>
    <property type="match status" value="2"/>
</dbReference>